<feature type="transmembrane region" description="Helical" evidence="1">
    <location>
        <begin position="45"/>
        <end position="63"/>
    </location>
</feature>
<comment type="caution">
    <text evidence="2">The sequence shown here is derived from an EMBL/GenBank/DDBJ whole genome shotgun (WGS) entry which is preliminary data.</text>
</comment>
<gene>
    <name evidence="2" type="ORF">Bequi_06330</name>
</gene>
<feature type="transmembrane region" description="Helical" evidence="1">
    <location>
        <begin position="160"/>
        <end position="182"/>
    </location>
</feature>
<dbReference type="EMBL" id="JAKNCJ010000002">
    <property type="protein sequence ID" value="MCL6423008.1"/>
    <property type="molecule type" value="Genomic_DNA"/>
</dbReference>
<evidence type="ECO:0000313" key="2">
    <source>
        <dbReference type="EMBL" id="MCL6423008.1"/>
    </source>
</evidence>
<organism evidence="2 3">
    <name type="scientific">Brachybacterium equifaecis</name>
    <dbReference type="NCBI Taxonomy" id="2910770"/>
    <lineage>
        <taxon>Bacteria</taxon>
        <taxon>Bacillati</taxon>
        <taxon>Actinomycetota</taxon>
        <taxon>Actinomycetes</taxon>
        <taxon>Micrococcales</taxon>
        <taxon>Dermabacteraceae</taxon>
        <taxon>Brachybacterium</taxon>
    </lineage>
</organism>
<evidence type="ECO:0000313" key="3">
    <source>
        <dbReference type="Proteomes" id="UP001203761"/>
    </source>
</evidence>
<keyword evidence="1" id="KW-0812">Transmembrane</keyword>
<keyword evidence="1" id="KW-1133">Transmembrane helix</keyword>
<feature type="transmembrane region" description="Helical" evidence="1">
    <location>
        <begin position="224"/>
        <end position="244"/>
    </location>
</feature>
<keyword evidence="1" id="KW-0472">Membrane</keyword>
<proteinExistence type="predicted"/>
<name>A0ABT0R0P1_9MICO</name>
<feature type="transmembrane region" description="Helical" evidence="1">
    <location>
        <begin position="95"/>
        <end position="116"/>
    </location>
</feature>
<dbReference type="RefSeq" id="WP_249737104.1">
    <property type="nucleotide sequence ID" value="NZ_JAKNCJ010000002.1"/>
</dbReference>
<protein>
    <recommendedName>
        <fullName evidence="4">DUF4013 domain-containing protein</fullName>
    </recommendedName>
</protein>
<feature type="transmembrane region" description="Helical" evidence="1">
    <location>
        <begin position="194"/>
        <end position="212"/>
    </location>
</feature>
<evidence type="ECO:0000256" key="1">
    <source>
        <dbReference type="SAM" id="Phobius"/>
    </source>
</evidence>
<keyword evidence="3" id="KW-1185">Reference proteome</keyword>
<dbReference type="Proteomes" id="UP001203761">
    <property type="component" value="Unassembled WGS sequence"/>
</dbReference>
<evidence type="ECO:0008006" key="4">
    <source>
        <dbReference type="Google" id="ProtNLM"/>
    </source>
</evidence>
<reference evidence="2" key="1">
    <citation type="submission" date="2022-02" db="EMBL/GenBank/DDBJ databases">
        <authorList>
            <person name="Lee M."/>
            <person name="Kim S.-J."/>
            <person name="Jung M.-Y."/>
        </authorList>
    </citation>
    <scope>NUCLEOTIDE SEQUENCE</scope>
    <source>
        <strain evidence="2">JHP9</strain>
    </source>
</reference>
<sequence>MTTAPAPAAEGTAPLQQRRPATLGADLSAAFRFTGGALAAGWRSLLLPGLVYLAILVALWSAAQLLRPTAEELEEQQRQLEIGSQVAFFGPPGSVPLLVLGVVTTVSVLVISLLWTSACYRLGRDLIDGPAGPGSRYFSGGWATVLTIIFYGLACALGALLLIIPGLIATFGLGLAVAAAAAGSAHPFEDSWKLAGRRLGTVIVAILMTSALETLANTHRTDLPAGLLSVLVTPLIALFLTGIFERVSGRELPNLSARTARSAA</sequence>
<accession>A0ABT0R0P1</accession>